<accession>E2B0R0</accession>
<organism evidence="2">
    <name type="scientific">Camponotus floridanus</name>
    <name type="common">Florida carpenter ant</name>
    <dbReference type="NCBI Taxonomy" id="104421"/>
    <lineage>
        <taxon>Eukaryota</taxon>
        <taxon>Metazoa</taxon>
        <taxon>Ecdysozoa</taxon>
        <taxon>Arthropoda</taxon>
        <taxon>Hexapoda</taxon>
        <taxon>Insecta</taxon>
        <taxon>Pterygota</taxon>
        <taxon>Neoptera</taxon>
        <taxon>Endopterygota</taxon>
        <taxon>Hymenoptera</taxon>
        <taxon>Apocrita</taxon>
        <taxon>Aculeata</taxon>
        <taxon>Formicoidea</taxon>
        <taxon>Formicidae</taxon>
        <taxon>Formicinae</taxon>
        <taxon>Camponotus</taxon>
    </lineage>
</organism>
<dbReference type="InParanoid" id="E2B0R0"/>
<keyword evidence="2" id="KW-1185">Reference proteome</keyword>
<evidence type="ECO:0000313" key="1">
    <source>
        <dbReference type="EMBL" id="EFN60732.1"/>
    </source>
</evidence>
<name>E2B0R0_CAMFO</name>
<protein>
    <submittedName>
        <fullName evidence="1">Uncharacterized protein</fullName>
    </submittedName>
</protein>
<proteinExistence type="predicted"/>
<reference evidence="1 2" key="1">
    <citation type="journal article" date="2010" name="Science">
        <title>Genomic comparison of the ants Camponotus floridanus and Harpegnathos saltator.</title>
        <authorList>
            <person name="Bonasio R."/>
            <person name="Zhang G."/>
            <person name="Ye C."/>
            <person name="Mutti N.S."/>
            <person name="Fang X."/>
            <person name="Qin N."/>
            <person name="Donahue G."/>
            <person name="Yang P."/>
            <person name="Li Q."/>
            <person name="Li C."/>
            <person name="Zhang P."/>
            <person name="Huang Z."/>
            <person name="Berger S.L."/>
            <person name="Reinberg D."/>
            <person name="Wang J."/>
            <person name="Liebig J."/>
        </authorList>
    </citation>
    <scope>NUCLEOTIDE SEQUENCE [LARGE SCALE GENOMIC DNA]</scope>
    <source>
        <strain evidence="2">C129</strain>
    </source>
</reference>
<evidence type="ECO:0000313" key="2">
    <source>
        <dbReference type="Proteomes" id="UP000000311"/>
    </source>
</evidence>
<dbReference type="Proteomes" id="UP000000311">
    <property type="component" value="Unassembled WGS sequence"/>
</dbReference>
<sequence length="112" mass="12901">MLDKGISCHKYRDDVYGGLRPFDNRNPQGSSVAYCLGKPWQELYYSVQMLAGAAERWSPRTRMKYTKSISEHIRSQTDMCDEVDGIEFHRSVYNDSEDVISKENDEIKIVGS</sequence>
<dbReference type="AlphaFoldDB" id="E2B0R0"/>
<gene>
    <name evidence="1" type="ORF">EAG_09371</name>
</gene>
<dbReference type="EMBL" id="GL444666">
    <property type="protein sequence ID" value="EFN60732.1"/>
    <property type="molecule type" value="Genomic_DNA"/>
</dbReference>